<dbReference type="Pfam" id="PF13519">
    <property type="entry name" value="VWA_2"/>
    <property type="match status" value="1"/>
</dbReference>
<evidence type="ECO:0000259" key="2">
    <source>
        <dbReference type="PROSITE" id="PS50234"/>
    </source>
</evidence>
<dbReference type="Proteomes" id="UP001046870">
    <property type="component" value="Chromosome 1"/>
</dbReference>
<dbReference type="PROSITE" id="PS50234">
    <property type="entry name" value="VWFA"/>
    <property type="match status" value="1"/>
</dbReference>
<dbReference type="PANTHER" id="PTHR10579">
    <property type="entry name" value="CALCIUM-ACTIVATED CHLORIDE CHANNEL REGULATOR"/>
    <property type="match status" value="1"/>
</dbReference>
<evidence type="ECO:0000313" key="4">
    <source>
        <dbReference type="Proteomes" id="UP001046870"/>
    </source>
</evidence>
<protein>
    <recommendedName>
        <fullName evidence="2">VWFA domain-containing protein</fullName>
    </recommendedName>
</protein>
<evidence type="ECO:0000313" key="3">
    <source>
        <dbReference type="EMBL" id="KAG7492191.1"/>
    </source>
</evidence>
<comment type="caution">
    <text evidence="3">The sequence shown here is derived from an EMBL/GenBank/DDBJ whole genome shotgun (WGS) entry which is preliminary data.</text>
</comment>
<proteinExistence type="predicted"/>
<dbReference type="Pfam" id="PF08434">
    <property type="entry name" value="CLCA"/>
    <property type="match status" value="1"/>
</dbReference>
<dbReference type="OrthoDB" id="687730at2759"/>
<accession>A0A9D3TE04</accession>
<dbReference type="GO" id="GO:0005886">
    <property type="term" value="C:plasma membrane"/>
    <property type="evidence" value="ECO:0007669"/>
    <property type="project" value="TreeGrafter"/>
</dbReference>
<dbReference type="CDD" id="cd00198">
    <property type="entry name" value="vWFA"/>
    <property type="match status" value="1"/>
</dbReference>
<feature type="domain" description="VWFA" evidence="2">
    <location>
        <begin position="306"/>
        <end position="476"/>
    </location>
</feature>
<sequence length="852" mass="92777">MLSGSGWRAAVLCLSAVVCMSSCLRLYQNGYEGLLVAINPRVPEDPELIQSIKSMFREASPFLFKASRHRAFFKEVQILVPVTWRENHTLYLRPTAEDTYRKAQVVVSDPFCQNLAQSPYTVSNGLCGQPGRYIHLTPRYLVDQQVTDKYGPKGRVLVHSWATLRWGVFSEFDTDTPFYRSSLGNIEATRCSKFVEGSSFDKNSGRECQINPDTGLPNADCVFRLRETLNTTASLMYQHFIPEISEFCDDSSHNFEAPNAQNRLCNYRSVWDVIMQSPDFSQGANPPLSTQPVAPSFTLLRARHRVVCLVMDVSGSMGGFDRINRQRQAAEVFLVQTVEEDSKVGLVSFNNAALILSNLMEVTGPLSREQLAQKLPSVAGGGTSICAGLRKGFEVLKQDDGETAGDEIILLTDGEDSSASQCLGEVRASGAIVHTIALGPSADPALEQFANTTGGRRFFASDSVDSNGLIEVFSDVTSGSGDDTRIPIQLLNAANQVAGGHVFTGTVSLDASVGNNTIFAFTWKTAEPQFSLWDPFSRTYNGTLTREPSLRIARLRIPGVAQHGTWSFSLLNTDTSPQTLTLTVSSYAVHECVPPVRVTPTLDTTSVTYPKPLTITATVSQGDRPVLGAVVLAILEDSTGATVRLRLLDDGVGVDVTRDDGVYSAYFFRYSKNGRYSVKVEVEGVEDSVSVKTDVTGNTIPIQSSYIDINGTIHPGAPSGGGLNETTSALGNFSRTLSGGAITVSQVPPNPQQNFPPGRVTDLTASLTNQSQANESVVLEWTAPGEDYYVGTVSSYDIRFSLVPISLRNNFLPLHPSTSPCPPRFLRDRESQSCCPLKKCSLEKGQHCCTLH</sequence>
<dbReference type="AlphaFoldDB" id="A0A9D3TE04"/>
<dbReference type="PANTHER" id="PTHR10579:SF172">
    <property type="entry name" value="CALCIUM-ACTIVATED CHLORIDE CHANNEL REGULATOR 4 PRECURSOR-RELATED"/>
    <property type="match status" value="1"/>
</dbReference>
<dbReference type="EMBL" id="JAFDVH010000001">
    <property type="protein sequence ID" value="KAG7492191.1"/>
    <property type="molecule type" value="Genomic_DNA"/>
</dbReference>
<keyword evidence="4" id="KW-1185">Reference proteome</keyword>
<keyword evidence="1" id="KW-0732">Signal</keyword>
<organism evidence="3 4">
    <name type="scientific">Megalops atlanticus</name>
    <name type="common">Tarpon</name>
    <name type="synonym">Clupea gigantea</name>
    <dbReference type="NCBI Taxonomy" id="7932"/>
    <lineage>
        <taxon>Eukaryota</taxon>
        <taxon>Metazoa</taxon>
        <taxon>Chordata</taxon>
        <taxon>Craniata</taxon>
        <taxon>Vertebrata</taxon>
        <taxon>Euteleostomi</taxon>
        <taxon>Actinopterygii</taxon>
        <taxon>Neopterygii</taxon>
        <taxon>Teleostei</taxon>
        <taxon>Elopiformes</taxon>
        <taxon>Megalopidae</taxon>
        <taxon>Megalops</taxon>
    </lineage>
</organism>
<reference evidence="3" key="1">
    <citation type="submission" date="2021-01" db="EMBL/GenBank/DDBJ databases">
        <authorList>
            <person name="Zahm M."/>
            <person name="Roques C."/>
            <person name="Cabau C."/>
            <person name="Klopp C."/>
            <person name="Donnadieu C."/>
            <person name="Jouanno E."/>
            <person name="Lampietro C."/>
            <person name="Louis A."/>
            <person name="Herpin A."/>
            <person name="Echchiki A."/>
            <person name="Berthelot C."/>
            <person name="Parey E."/>
            <person name="Roest-Crollius H."/>
            <person name="Braasch I."/>
            <person name="Postlethwait J."/>
            <person name="Bobe J."/>
            <person name="Montfort J."/>
            <person name="Bouchez O."/>
            <person name="Begum T."/>
            <person name="Mejri S."/>
            <person name="Adams A."/>
            <person name="Chen W.-J."/>
            <person name="Guiguen Y."/>
        </authorList>
    </citation>
    <scope>NUCLEOTIDE SEQUENCE</scope>
    <source>
        <strain evidence="3">YG-15Mar2019-1</strain>
        <tissue evidence="3">Brain</tissue>
    </source>
</reference>
<dbReference type="SUPFAM" id="SSF53300">
    <property type="entry name" value="vWA-like"/>
    <property type="match status" value="1"/>
</dbReference>
<evidence type="ECO:0000256" key="1">
    <source>
        <dbReference type="SAM" id="SignalP"/>
    </source>
</evidence>
<feature type="chain" id="PRO_5039379221" description="VWFA domain-containing protein" evidence="1">
    <location>
        <begin position="24"/>
        <end position="852"/>
    </location>
</feature>
<dbReference type="NCBIfam" id="NF041940">
    <property type="entry name" value="choice_anch_X"/>
    <property type="match status" value="1"/>
</dbReference>
<dbReference type="InterPro" id="IPR002035">
    <property type="entry name" value="VWF_A"/>
</dbReference>
<feature type="signal peptide" evidence="1">
    <location>
        <begin position="1"/>
        <end position="23"/>
    </location>
</feature>
<dbReference type="InterPro" id="IPR051266">
    <property type="entry name" value="CLCR"/>
</dbReference>
<dbReference type="InterPro" id="IPR013642">
    <property type="entry name" value="CLCA_N"/>
</dbReference>
<gene>
    <name evidence="3" type="ORF">MATL_G00011840</name>
</gene>
<dbReference type="InterPro" id="IPR036465">
    <property type="entry name" value="vWFA_dom_sf"/>
</dbReference>
<dbReference type="SMART" id="SM00327">
    <property type="entry name" value="VWA"/>
    <property type="match status" value="1"/>
</dbReference>
<dbReference type="Gene3D" id="3.40.50.410">
    <property type="entry name" value="von Willebrand factor, type A domain"/>
    <property type="match status" value="1"/>
</dbReference>
<name>A0A9D3TE04_MEGAT</name>